<sequence>MADPNEGYLAKLPSLCCFVGAIHDGTPKGTEAELAGVPTYVARPPDGVPANGHVVLYFPDVWGLSINAKLLIDGFAAAGFTALGMDYFRGDDISNYRSMDGKKQPPPDFNQPAWRNKHFTFASENVPVWTEAAKKAYGTDGSRYACVGYCFGAPFVCDLLAAESVAAGAIAHPSQMKEAHFRSSKKPLFLSCAEHDHAFSTEARRQAIDILMEQKTPYHEQLFYNVKHGFATRGDLSDPYERWVKEQSLQGIINWFDYWLVRNKD</sequence>
<dbReference type="PANTHER" id="PTHR17630">
    <property type="entry name" value="DIENELACTONE HYDROLASE"/>
    <property type="match status" value="1"/>
</dbReference>
<dbReference type="AlphaFoldDB" id="A0A168A5Q7"/>
<dbReference type="Proteomes" id="UP000076874">
    <property type="component" value="Unassembled WGS sequence"/>
</dbReference>
<evidence type="ECO:0000313" key="3">
    <source>
        <dbReference type="Proteomes" id="UP000076874"/>
    </source>
</evidence>
<evidence type="ECO:0000313" key="2">
    <source>
        <dbReference type="EMBL" id="OAA68281.1"/>
    </source>
</evidence>
<organism evidence="2 3">
    <name type="scientific">Niveomyces insectorum RCEF 264</name>
    <dbReference type="NCBI Taxonomy" id="1081102"/>
    <lineage>
        <taxon>Eukaryota</taxon>
        <taxon>Fungi</taxon>
        <taxon>Dikarya</taxon>
        <taxon>Ascomycota</taxon>
        <taxon>Pezizomycotina</taxon>
        <taxon>Sordariomycetes</taxon>
        <taxon>Hypocreomycetidae</taxon>
        <taxon>Hypocreales</taxon>
        <taxon>Cordycipitaceae</taxon>
        <taxon>Niveomyces</taxon>
    </lineage>
</organism>
<dbReference type="Gene3D" id="3.40.50.1820">
    <property type="entry name" value="alpha/beta hydrolase"/>
    <property type="match status" value="1"/>
</dbReference>
<accession>A0A168A5Q7</accession>
<keyword evidence="3" id="KW-1185">Reference proteome</keyword>
<proteinExistence type="predicted"/>
<dbReference type="GO" id="GO:0016787">
    <property type="term" value="F:hydrolase activity"/>
    <property type="evidence" value="ECO:0007669"/>
    <property type="project" value="UniProtKB-KW"/>
</dbReference>
<dbReference type="Pfam" id="PF01738">
    <property type="entry name" value="DLH"/>
    <property type="match status" value="1"/>
</dbReference>
<feature type="domain" description="Dienelactone hydrolase" evidence="1">
    <location>
        <begin position="38"/>
        <end position="257"/>
    </location>
</feature>
<keyword evidence="2" id="KW-0378">Hydrolase</keyword>
<dbReference type="EMBL" id="AZHD01000001">
    <property type="protein sequence ID" value="OAA68281.1"/>
    <property type="molecule type" value="Genomic_DNA"/>
</dbReference>
<comment type="caution">
    <text evidence="2">The sequence shown here is derived from an EMBL/GenBank/DDBJ whole genome shotgun (WGS) entry which is preliminary data.</text>
</comment>
<reference evidence="2 3" key="1">
    <citation type="journal article" date="2016" name="Genome Biol. Evol.">
        <title>Divergent and convergent evolution of fungal pathogenicity.</title>
        <authorList>
            <person name="Shang Y."/>
            <person name="Xiao G."/>
            <person name="Zheng P."/>
            <person name="Cen K."/>
            <person name="Zhan S."/>
            <person name="Wang C."/>
        </authorList>
    </citation>
    <scope>NUCLEOTIDE SEQUENCE [LARGE SCALE GENOMIC DNA]</scope>
    <source>
        <strain evidence="2 3">RCEF 264</strain>
    </source>
</reference>
<dbReference type="PANTHER" id="PTHR17630:SF44">
    <property type="entry name" value="PROTEIN AIM2"/>
    <property type="match status" value="1"/>
</dbReference>
<dbReference type="OrthoDB" id="1393670at2759"/>
<name>A0A168A5Q7_9HYPO</name>
<gene>
    <name evidence="2" type="ORF">SPI_00476</name>
</gene>
<dbReference type="SUPFAM" id="SSF53474">
    <property type="entry name" value="alpha/beta-Hydrolases"/>
    <property type="match status" value="1"/>
</dbReference>
<dbReference type="InterPro" id="IPR029058">
    <property type="entry name" value="AB_hydrolase_fold"/>
</dbReference>
<evidence type="ECO:0000259" key="1">
    <source>
        <dbReference type="Pfam" id="PF01738"/>
    </source>
</evidence>
<dbReference type="STRING" id="1081102.A0A168A5Q7"/>
<protein>
    <submittedName>
        <fullName evidence="2">Dienelactone hydrolase</fullName>
    </submittedName>
</protein>
<dbReference type="InterPro" id="IPR002925">
    <property type="entry name" value="Dienelactn_hydro"/>
</dbReference>